<dbReference type="InterPro" id="IPR036869">
    <property type="entry name" value="J_dom_sf"/>
</dbReference>
<dbReference type="PRINTS" id="PR00625">
    <property type="entry name" value="JDOMAIN"/>
</dbReference>
<dbReference type="PANTHER" id="PTHR44743">
    <property type="entry name" value="PUTATIVE, EXPRESSED-RELATED"/>
    <property type="match status" value="1"/>
</dbReference>
<keyword evidence="4" id="KW-1185">Reference proteome</keyword>
<gene>
    <name evidence="3" type="ORF">AQUCO_02000558v1</name>
</gene>
<dbReference type="SMART" id="SM00271">
    <property type="entry name" value="DnaJ"/>
    <property type="match status" value="1"/>
</dbReference>
<evidence type="ECO:0000259" key="2">
    <source>
        <dbReference type="PROSITE" id="PS50076"/>
    </source>
</evidence>
<dbReference type="EMBL" id="KZ305037">
    <property type="protein sequence ID" value="PIA43196.1"/>
    <property type="molecule type" value="Genomic_DNA"/>
</dbReference>
<dbReference type="Proteomes" id="UP000230069">
    <property type="component" value="Unassembled WGS sequence"/>
</dbReference>
<dbReference type="Pfam" id="PF00226">
    <property type="entry name" value="DnaJ"/>
    <property type="match status" value="1"/>
</dbReference>
<dbReference type="InParanoid" id="A0A2G5DI84"/>
<dbReference type="CDD" id="cd06257">
    <property type="entry name" value="DnaJ"/>
    <property type="match status" value="1"/>
</dbReference>
<organism evidence="3 4">
    <name type="scientific">Aquilegia coerulea</name>
    <name type="common">Rocky mountain columbine</name>
    <dbReference type="NCBI Taxonomy" id="218851"/>
    <lineage>
        <taxon>Eukaryota</taxon>
        <taxon>Viridiplantae</taxon>
        <taxon>Streptophyta</taxon>
        <taxon>Embryophyta</taxon>
        <taxon>Tracheophyta</taxon>
        <taxon>Spermatophyta</taxon>
        <taxon>Magnoliopsida</taxon>
        <taxon>Ranunculales</taxon>
        <taxon>Ranunculaceae</taxon>
        <taxon>Thalictroideae</taxon>
        <taxon>Aquilegia</taxon>
    </lineage>
</organism>
<evidence type="ECO:0000313" key="4">
    <source>
        <dbReference type="Proteomes" id="UP000230069"/>
    </source>
</evidence>
<dbReference type="FunCoup" id="A0A2G5DI84">
    <property type="interactions" value="7"/>
</dbReference>
<evidence type="ECO:0000256" key="1">
    <source>
        <dbReference type="SAM" id="MobiDB-lite"/>
    </source>
</evidence>
<dbReference type="Gene3D" id="1.10.287.110">
    <property type="entry name" value="DnaJ domain"/>
    <property type="match status" value="1"/>
</dbReference>
<dbReference type="AlphaFoldDB" id="A0A2G5DI84"/>
<protein>
    <recommendedName>
        <fullName evidence="2">J domain-containing protein</fullName>
    </recommendedName>
</protein>
<proteinExistence type="predicted"/>
<reference evidence="3 4" key="1">
    <citation type="submission" date="2017-09" db="EMBL/GenBank/DDBJ databases">
        <title>WGS assembly of Aquilegia coerulea Goldsmith.</title>
        <authorList>
            <person name="Hodges S."/>
            <person name="Kramer E."/>
            <person name="Nordborg M."/>
            <person name="Tomkins J."/>
            <person name="Borevitz J."/>
            <person name="Derieg N."/>
            <person name="Yan J."/>
            <person name="Mihaltcheva S."/>
            <person name="Hayes R.D."/>
            <person name="Rokhsar D."/>
        </authorList>
    </citation>
    <scope>NUCLEOTIDE SEQUENCE [LARGE SCALE GENOMIC DNA]</scope>
    <source>
        <strain evidence="4">cv. Goldsmith</strain>
    </source>
</reference>
<dbReference type="PANTHER" id="PTHR44743:SF5">
    <property type="entry name" value="CHAPERONE DNAJ-DOMAIN SUPERFAMILY PROTEIN"/>
    <property type="match status" value="1"/>
</dbReference>
<name>A0A2G5DI84_AQUCA</name>
<feature type="domain" description="J" evidence="2">
    <location>
        <begin position="9"/>
        <end position="80"/>
    </location>
</feature>
<accession>A0A2G5DI84</accession>
<dbReference type="InterPro" id="IPR001623">
    <property type="entry name" value="DnaJ_domain"/>
</dbReference>
<dbReference type="STRING" id="218851.A0A2G5DI84"/>
<dbReference type="SUPFAM" id="SSF46565">
    <property type="entry name" value="Chaperone J-domain"/>
    <property type="match status" value="1"/>
</dbReference>
<evidence type="ECO:0000313" key="3">
    <source>
        <dbReference type="EMBL" id="PIA43196.1"/>
    </source>
</evidence>
<sequence>MASEEEASDFYKVLGLKNNCSSLELRNAYKKLALKWHPDRCAASGNSKFVEEAKKNFQAIQEAYSVLSDEQKRFMYDVGVYDKDDDDENEDMGDFLGEMMSMMKQENTSADGQQSFEDLQNLFQEMVQNDKEFYNPASQNSSIYNASNNMFSFSNNENLNNASNNTFSSFYNENLNSSNKKSCSSMSAENTKVDFNMESLDFRSFSIGLEGGTSFQNSKGRGVTGRRTGRKQKGSSCNDMSSHDSKILA</sequence>
<dbReference type="PROSITE" id="PS50076">
    <property type="entry name" value="DNAJ_2"/>
    <property type="match status" value="1"/>
</dbReference>
<feature type="region of interest" description="Disordered" evidence="1">
    <location>
        <begin position="208"/>
        <end position="249"/>
    </location>
</feature>
<dbReference type="OrthoDB" id="10250354at2759"/>